<keyword evidence="3" id="KW-0731">Sigma factor</keyword>
<dbReference type="Gene3D" id="1.10.10.10">
    <property type="entry name" value="Winged helix-like DNA-binding domain superfamily/Winged helix DNA-binding domain"/>
    <property type="match status" value="1"/>
</dbReference>
<comment type="similarity">
    <text evidence="1">Belongs to the sigma-70 factor family. ECF subfamily.</text>
</comment>
<feature type="region of interest" description="Disordered" evidence="5">
    <location>
        <begin position="181"/>
        <end position="204"/>
    </location>
</feature>
<dbReference type="NCBIfam" id="TIGR02937">
    <property type="entry name" value="sigma70-ECF"/>
    <property type="match status" value="1"/>
</dbReference>
<protein>
    <submittedName>
        <fullName evidence="8">RNA polymerase sigma factor</fullName>
    </submittedName>
</protein>
<organism evidence="8 9">
    <name type="scientific">Microbacterium horticulturae</name>
    <dbReference type="NCBI Taxonomy" id="3028316"/>
    <lineage>
        <taxon>Bacteria</taxon>
        <taxon>Bacillati</taxon>
        <taxon>Actinomycetota</taxon>
        <taxon>Actinomycetes</taxon>
        <taxon>Micrococcales</taxon>
        <taxon>Microbacteriaceae</taxon>
        <taxon>Microbacterium</taxon>
    </lineage>
</organism>
<evidence type="ECO:0000256" key="3">
    <source>
        <dbReference type="ARBA" id="ARBA00023082"/>
    </source>
</evidence>
<proteinExistence type="inferred from homology"/>
<dbReference type="InterPro" id="IPR036388">
    <property type="entry name" value="WH-like_DNA-bd_sf"/>
</dbReference>
<feature type="region of interest" description="Disordered" evidence="5">
    <location>
        <begin position="1"/>
        <end position="24"/>
    </location>
</feature>
<dbReference type="InterPro" id="IPR014284">
    <property type="entry name" value="RNA_pol_sigma-70_dom"/>
</dbReference>
<dbReference type="PANTHER" id="PTHR43133">
    <property type="entry name" value="RNA POLYMERASE ECF-TYPE SIGMA FACTO"/>
    <property type="match status" value="1"/>
</dbReference>
<evidence type="ECO:0000313" key="8">
    <source>
        <dbReference type="EMBL" id="WEG09841.1"/>
    </source>
</evidence>
<keyword evidence="2" id="KW-0805">Transcription regulation</keyword>
<dbReference type="Gene3D" id="1.10.1740.10">
    <property type="match status" value="1"/>
</dbReference>
<dbReference type="RefSeq" id="WP_275279179.1">
    <property type="nucleotide sequence ID" value="NZ_CP119108.1"/>
</dbReference>
<dbReference type="InterPro" id="IPR013249">
    <property type="entry name" value="RNA_pol_sigma70_r4_t2"/>
</dbReference>
<dbReference type="EMBL" id="CP119108">
    <property type="protein sequence ID" value="WEG09841.1"/>
    <property type="molecule type" value="Genomic_DNA"/>
</dbReference>
<dbReference type="InterPro" id="IPR039425">
    <property type="entry name" value="RNA_pol_sigma-70-like"/>
</dbReference>
<dbReference type="SUPFAM" id="SSF88659">
    <property type="entry name" value="Sigma3 and sigma4 domains of RNA polymerase sigma factors"/>
    <property type="match status" value="1"/>
</dbReference>
<dbReference type="Pfam" id="PF04542">
    <property type="entry name" value="Sigma70_r2"/>
    <property type="match status" value="1"/>
</dbReference>
<dbReference type="Proteomes" id="UP001214553">
    <property type="component" value="Chromosome"/>
</dbReference>
<sequence>MRHPDVRIPSLRRPYSQKTHDDAARRHVDARRTAFEAVFIRHHAAVLRFVQRRVDDRERAEELAMDCFEIAWRRFDPAAPFELPWLLQTARNLVGTSYRRRDRERAGLEDLAGAVRDRGGADDLERLEVRLAMEALRPADCEVLQLVYWDGLSADEAAEVLGCRTAAVWKRLSRARSALRKRLEPEAASPARFPEKGVSDLALD</sequence>
<evidence type="ECO:0000259" key="6">
    <source>
        <dbReference type="Pfam" id="PF04542"/>
    </source>
</evidence>
<evidence type="ECO:0000259" key="7">
    <source>
        <dbReference type="Pfam" id="PF08281"/>
    </source>
</evidence>
<dbReference type="Pfam" id="PF08281">
    <property type="entry name" value="Sigma70_r4_2"/>
    <property type="match status" value="1"/>
</dbReference>
<keyword evidence="9" id="KW-1185">Reference proteome</keyword>
<evidence type="ECO:0000256" key="5">
    <source>
        <dbReference type="SAM" id="MobiDB-lite"/>
    </source>
</evidence>
<dbReference type="SUPFAM" id="SSF88946">
    <property type="entry name" value="Sigma2 domain of RNA polymerase sigma factors"/>
    <property type="match status" value="1"/>
</dbReference>
<dbReference type="InterPro" id="IPR013325">
    <property type="entry name" value="RNA_pol_sigma_r2"/>
</dbReference>
<feature type="domain" description="RNA polymerase sigma-70 region 2" evidence="6">
    <location>
        <begin position="41"/>
        <end position="103"/>
    </location>
</feature>
<evidence type="ECO:0000256" key="2">
    <source>
        <dbReference type="ARBA" id="ARBA00023015"/>
    </source>
</evidence>
<dbReference type="InterPro" id="IPR013324">
    <property type="entry name" value="RNA_pol_sigma_r3/r4-like"/>
</dbReference>
<name>A0ABY8C455_9MICO</name>
<evidence type="ECO:0000256" key="4">
    <source>
        <dbReference type="ARBA" id="ARBA00023163"/>
    </source>
</evidence>
<evidence type="ECO:0000256" key="1">
    <source>
        <dbReference type="ARBA" id="ARBA00010641"/>
    </source>
</evidence>
<gene>
    <name evidence="8" type="ORF">PU630_04565</name>
</gene>
<keyword evidence="4" id="KW-0804">Transcription</keyword>
<feature type="domain" description="RNA polymerase sigma factor 70 region 4 type 2" evidence="7">
    <location>
        <begin position="127"/>
        <end position="179"/>
    </location>
</feature>
<reference evidence="8 9" key="1">
    <citation type="submission" date="2023-03" db="EMBL/GenBank/DDBJ databases">
        <title>Genome sequence of Microbacterium sp. KACC 23027.</title>
        <authorList>
            <person name="Kim S."/>
            <person name="Heo J."/>
            <person name="Kwon S.-W."/>
        </authorList>
    </citation>
    <scope>NUCLEOTIDE SEQUENCE [LARGE SCALE GENOMIC DNA]</scope>
    <source>
        <strain evidence="8 9">KACC 23027</strain>
    </source>
</reference>
<dbReference type="PANTHER" id="PTHR43133:SF25">
    <property type="entry name" value="RNA POLYMERASE SIGMA FACTOR RFAY-RELATED"/>
    <property type="match status" value="1"/>
</dbReference>
<evidence type="ECO:0000313" key="9">
    <source>
        <dbReference type="Proteomes" id="UP001214553"/>
    </source>
</evidence>
<accession>A0ABY8C455</accession>
<dbReference type="InterPro" id="IPR007627">
    <property type="entry name" value="RNA_pol_sigma70_r2"/>
</dbReference>